<keyword evidence="7" id="KW-0408">Iron</keyword>
<dbReference type="OrthoDB" id="2181at2"/>
<name>A0A498R6Q9_9FIRM</name>
<reference evidence="10 11" key="1">
    <citation type="submission" date="2018-06" db="EMBL/GenBank/DDBJ databases">
        <authorList>
            <person name="Strepis N."/>
        </authorList>
    </citation>
    <scope>NUCLEOTIDE SEQUENCE [LARGE SCALE GENOMIC DNA]</scope>
    <source>
        <strain evidence="10">LUCI</strain>
    </source>
</reference>
<dbReference type="Proteomes" id="UP000277811">
    <property type="component" value="Unassembled WGS sequence"/>
</dbReference>
<organism evidence="10 11">
    <name type="scientific">Lucifera butyrica</name>
    <dbReference type="NCBI Taxonomy" id="1351585"/>
    <lineage>
        <taxon>Bacteria</taxon>
        <taxon>Bacillati</taxon>
        <taxon>Bacillota</taxon>
        <taxon>Negativicutes</taxon>
        <taxon>Veillonellales</taxon>
        <taxon>Veillonellaceae</taxon>
        <taxon>Lucifera</taxon>
    </lineage>
</organism>
<evidence type="ECO:0000256" key="1">
    <source>
        <dbReference type="ARBA" id="ARBA00001974"/>
    </source>
</evidence>
<keyword evidence="5" id="KW-0274">FAD</keyword>
<gene>
    <name evidence="10" type="ORF">LUCI_1064</name>
</gene>
<dbReference type="GO" id="GO:0051539">
    <property type="term" value="F:4 iron, 4 sulfur cluster binding"/>
    <property type="evidence" value="ECO:0007669"/>
    <property type="project" value="UniProtKB-KW"/>
</dbReference>
<sequence>MAGFLIIQAGGSKVTRKIVVVGGGWAGSAAALAARKAGCEVELFERTDMLLGTGLVGGIMRNNGRFTATEEIVAMGGGDLFAITDLNSRHKNIEFPGHKHASLYDVSTIEPAVRQALLAAGILIHLKARVKDVTMNEGIVSKVTAEIFHRDGETLEGEGDVFVDVSGTAGPQGNCLKYGNGCAMCIYRCPTFGPRLSIAAKAGIKEVIGEKADGSFGAMSGSCKLHKDSLSSEIREQLEKTGVCVVPVPPHLQKSLASLGQKACQQYALKEFAENIVLLDTGHAKLMTAYYPLDILRQIPGCENARFEDPYAGGIGNSMRYLGMLPRDNALKVTGLNNVFCGGEKAGLLVGHTEAIVTGTLAGHNAARQAFGLEPLEIPVSLACGDAIAHVRERMQTKEGLAKKYTFSGSVYFERMKQLNLYTTDVAAIRERVRAAGMTDVFTRKLG</sequence>
<keyword evidence="2" id="KW-0004">4Fe-4S</keyword>
<evidence type="ECO:0000256" key="7">
    <source>
        <dbReference type="ARBA" id="ARBA00023004"/>
    </source>
</evidence>
<dbReference type="GO" id="GO:0046872">
    <property type="term" value="F:metal ion binding"/>
    <property type="evidence" value="ECO:0007669"/>
    <property type="project" value="UniProtKB-KW"/>
</dbReference>
<evidence type="ECO:0000256" key="5">
    <source>
        <dbReference type="ARBA" id="ARBA00022827"/>
    </source>
</evidence>
<keyword evidence="6" id="KW-0560">Oxidoreductase</keyword>
<dbReference type="PRINTS" id="PR00469">
    <property type="entry name" value="PNDRDTASEII"/>
</dbReference>
<evidence type="ECO:0000259" key="9">
    <source>
        <dbReference type="Pfam" id="PF01134"/>
    </source>
</evidence>
<protein>
    <submittedName>
        <fullName evidence="10">Pyridine nucleotide-disulphide oxidoreductase class-ii</fullName>
    </submittedName>
</protein>
<accession>A0A498R6Q9</accession>
<evidence type="ECO:0000313" key="11">
    <source>
        <dbReference type="Proteomes" id="UP000277811"/>
    </source>
</evidence>
<keyword evidence="4" id="KW-0479">Metal-binding</keyword>
<dbReference type="InterPro" id="IPR040131">
    <property type="entry name" value="MnmG_N"/>
</dbReference>
<feature type="domain" description="MnmG N-terminal" evidence="9">
    <location>
        <begin position="293"/>
        <end position="372"/>
    </location>
</feature>
<dbReference type="SUPFAM" id="SSF51905">
    <property type="entry name" value="FAD/NAD(P)-binding domain"/>
    <property type="match status" value="1"/>
</dbReference>
<dbReference type="EMBL" id="UPPP01000059">
    <property type="protein sequence ID" value="VBB05853.1"/>
    <property type="molecule type" value="Genomic_DNA"/>
</dbReference>
<evidence type="ECO:0000256" key="4">
    <source>
        <dbReference type="ARBA" id="ARBA00022723"/>
    </source>
</evidence>
<dbReference type="Pfam" id="PF01134">
    <property type="entry name" value="GIDA"/>
    <property type="match status" value="2"/>
</dbReference>
<proteinExistence type="predicted"/>
<dbReference type="PANTHER" id="PTHR43498:SF1">
    <property type="entry name" value="COB--COM HETERODISULFIDE REDUCTASE IRON-SULFUR SUBUNIT A"/>
    <property type="match status" value="1"/>
</dbReference>
<dbReference type="InterPro" id="IPR039650">
    <property type="entry name" value="HdrA-like"/>
</dbReference>
<dbReference type="PANTHER" id="PTHR43498">
    <property type="entry name" value="FERREDOXIN:COB-COM HETERODISULFIDE REDUCTASE SUBUNIT A"/>
    <property type="match status" value="1"/>
</dbReference>
<comment type="cofactor">
    <cofactor evidence="1">
        <name>FAD</name>
        <dbReference type="ChEBI" id="CHEBI:57692"/>
    </cofactor>
</comment>
<evidence type="ECO:0000256" key="3">
    <source>
        <dbReference type="ARBA" id="ARBA00022630"/>
    </source>
</evidence>
<keyword evidence="8" id="KW-0411">Iron-sulfur</keyword>
<dbReference type="InterPro" id="IPR036188">
    <property type="entry name" value="FAD/NAD-bd_sf"/>
</dbReference>
<dbReference type="Gene3D" id="3.50.50.60">
    <property type="entry name" value="FAD/NAD(P)-binding domain"/>
    <property type="match status" value="2"/>
</dbReference>
<evidence type="ECO:0000256" key="2">
    <source>
        <dbReference type="ARBA" id="ARBA00022485"/>
    </source>
</evidence>
<feature type="domain" description="MnmG N-terminal" evidence="9">
    <location>
        <begin position="17"/>
        <end position="243"/>
    </location>
</feature>
<dbReference type="GO" id="GO:0016491">
    <property type="term" value="F:oxidoreductase activity"/>
    <property type="evidence" value="ECO:0007669"/>
    <property type="project" value="UniProtKB-KW"/>
</dbReference>
<evidence type="ECO:0000256" key="6">
    <source>
        <dbReference type="ARBA" id="ARBA00023002"/>
    </source>
</evidence>
<keyword evidence="11" id="KW-1185">Reference proteome</keyword>
<evidence type="ECO:0000313" key="10">
    <source>
        <dbReference type="EMBL" id="VBB05853.1"/>
    </source>
</evidence>
<dbReference type="AlphaFoldDB" id="A0A498R6Q9"/>
<evidence type="ECO:0000256" key="8">
    <source>
        <dbReference type="ARBA" id="ARBA00023014"/>
    </source>
</evidence>
<keyword evidence="3" id="KW-0285">Flavoprotein</keyword>